<evidence type="ECO:0000313" key="1">
    <source>
        <dbReference type="EMBL" id="RDX99109.1"/>
    </source>
</evidence>
<name>A0A371H8I9_MUCPR</name>
<protein>
    <recommendedName>
        <fullName evidence="3">Copia protein</fullName>
    </recommendedName>
</protein>
<evidence type="ECO:0000313" key="2">
    <source>
        <dbReference type="Proteomes" id="UP000257109"/>
    </source>
</evidence>
<dbReference type="CDD" id="cd09272">
    <property type="entry name" value="RNase_HI_RT_Ty1"/>
    <property type="match status" value="1"/>
</dbReference>
<comment type="caution">
    <text evidence="1">The sequence shown here is derived from an EMBL/GenBank/DDBJ whole genome shotgun (WGS) entry which is preliminary data.</text>
</comment>
<dbReference type="PANTHER" id="PTHR11439:SF467">
    <property type="entry name" value="INTEGRASE CATALYTIC DOMAIN-CONTAINING PROTEIN"/>
    <property type="match status" value="1"/>
</dbReference>
<keyword evidence="2" id="KW-1185">Reference proteome</keyword>
<accession>A0A371H8I9</accession>
<sequence>MYLSHIRPDIAYVVSINSSKRHIEVVIRILRYLKFTPGRGIMFSKNNHLNVEGYTNADWVGFIVDRKSTLGYLTFVGSDLVTWISKKQKVIVLSRAKVEFQGMSKRLCKLLWATIEIAHNFVQHDCTKHIDIDRHFIKQNLVEKIIKFSFVQSKDQLVDTLTKIVSSKVFHNSLNKFGIKDIYAPT</sequence>
<dbReference type="OrthoDB" id="414945at2759"/>
<gene>
    <name evidence="1" type="ORF">CR513_17888</name>
</gene>
<organism evidence="1 2">
    <name type="scientific">Mucuna pruriens</name>
    <name type="common">Velvet bean</name>
    <name type="synonym">Dolichos pruriens</name>
    <dbReference type="NCBI Taxonomy" id="157652"/>
    <lineage>
        <taxon>Eukaryota</taxon>
        <taxon>Viridiplantae</taxon>
        <taxon>Streptophyta</taxon>
        <taxon>Embryophyta</taxon>
        <taxon>Tracheophyta</taxon>
        <taxon>Spermatophyta</taxon>
        <taxon>Magnoliopsida</taxon>
        <taxon>eudicotyledons</taxon>
        <taxon>Gunneridae</taxon>
        <taxon>Pentapetalae</taxon>
        <taxon>rosids</taxon>
        <taxon>fabids</taxon>
        <taxon>Fabales</taxon>
        <taxon>Fabaceae</taxon>
        <taxon>Papilionoideae</taxon>
        <taxon>50 kb inversion clade</taxon>
        <taxon>NPAAA clade</taxon>
        <taxon>indigoferoid/millettioid clade</taxon>
        <taxon>Phaseoleae</taxon>
        <taxon>Mucuna</taxon>
    </lineage>
</organism>
<dbReference type="EMBL" id="QJKJ01003303">
    <property type="protein sequence ID" value="RDX99109.1"/>
    <property type="molecule type" value="Genomic_DNA"/>
</dbReference>
<dbReference type="STRING" id="157652.A0A371H8I9"/>
<evidence type="ECO:0008006" key="3">
    <source>
        <dbReference type="Google" id="ProtNLM"/>
    </source>
</evidence>
<reference evidence="1" key="1">
    <citation type="submission" date="2018-05" db="EMBL/GenBank/DDBJ databases">
        <title>Draft genome of Mucuna pruriens seed.</title>
        <authorList>
            <person name="Nnadi N.E."/>
            <person name="Vos R."/>
            <person name="Hasami M.H."/>
            <person name="Devisetty U.K."/>
            <person name="Aguiy J.C."/>
        </authorList>
    </citation>
    <scope>NUCLEOTIDE SEQUENCE [LARGE SCALE GENOMIC DNA]</scope>
    <source>
        <strain evidence="1">JCA_2017</strain>
    </source>
</reference>
<proteinExistence type="predicted"/>
<feature type="non-terminal residue" evidence="1">
    <location>
        <position position="1"/>
    </location>
</feature>
<dbReference type="PANTHER" id="PTHR11439">
    <property type="entry name" value="GAG-POL-RELATED RETROTRANSPOSON"/>
    <property type="match status" value="1"/>
</dbReference>
<dbReference type="Proteomes" id="UP000257109">
    <property type="component" value="Unassembled WGS sequence"/>
</dbReference>
<dbReference type="AlphaFoldDB" id="A0A371H8I9"/>